<sequence>MYQETNILLNKAREIARGLAAELAYLTLVGTLVVPPRSLLRLPLVKALPPEVFSAIAFASSGDDLTLKLNSSLGMRLGGVPACKRLDAELAALCRALAERGGEPIYEALDVLPSLGATLSSIDVPEGDLLMSAYRALAGAASEHEYARLFKAYDEWGLYAVVGLNARRSGQRP</sequence>
<gene>
    <name evidence="1" type="ORF">TU35_005780</name>
</gene>
<comment type="caution">
    <text evidence="1">The sequence shown here is derived from an EMBL/GenBank/DDBJ whole genome shotgun (WGS) entry which is preliminary data.</text>
</comment>
<organism evidence="1 2">
    <name type="scientific">Thermoproteus sp. AZ2</name>
    <dbReference type="NCBI Taxonomy" id="1609232"/>
    <lineage>
        <taxon>Archaea</taxon>
        <taxon>Thermoproteota</taxon>
        <taxon>Thermoprotei</taxon>
        <taxon>Thermoproteales</taxon>
        <taxon>Thermoproteaceae</taxon>
        <taxon>Thermoproteus</taxon>
    </lineage>
</organism>
<evidence type="ECO:0000313" key="1">
    <source>
        <dbReference type="EMBL" id="MFB6490741.1"/>
    </source>
</evidence>
<name>A0ACC6V1W6_9CREN</name>
<protein>
    <submittedName>
        <fullName evidence="1">Uncharacterized protein</fullName>
    </submittedName>
</protein>
<accession>A0ACC6V1W6</accession>
<proteinExistence type="predicted"/>
<dbReference type="Proteomes" id="UP000033636">
    <property type="component" value="Unassembled WGS sequence"/>
</dbReference>
<evidence type="ECO:0000313" key="2">
    <source>
        <dbReference type="Proteomes" id="UP000033636"/>
    </source>
</evidence>
<dbReference type="EMBL" id="JZWT02000013">
    <property type="protein sequence ID" value="MFB6490741.1"/>
    <property type="molecule type" value="Genomic_DNA"/>
</dbReference>
<reference evidence="1" key="1">
    <citation type="submission" date="2024-07" db="EMBL/GenBank/DDBJ databases">
        <title>Metagenome and Metagenome-Assembled Genomes of Archaea from a hot spring from the geothermal field of Los Azufres, Mexico.</title>
        <authorList>
            <person name="Marin-Paredes R."/>
            <person name="Martinez-Romero E."/>
            <person name="Servin-Garciduenas L.E."/>
        </authorList>
    </citation>
    <scope>NUCLEOTIDE SEQUENCE</scope>
</reference>